<gene>
    <name evidence="8" type="ORF">MENT_LOCUS36330</name>
</gene>
<evidence type="ECO:0000256" key="6">
    <source>
        <dbReference type="SAM" id="MobiDB-lite"/>
    </source>
</evidence>
<evidence type="ECO:0000313" key="9">
    <source>
        <dbReference type="Proteomes" id="UP000580250"/>
    </source>
</evidence>
<evidence type="ECO:0000313" key="8">
    <source>
        <dbReference type="EMBL" id="CAD2184003.1"/>
    </source>
</evidence>
<protein>
    <recommendedName>
        <fullName evidence="7">PCI domain-containing protein</fullName>
    </recommendedName>
</protein>
<name>A0A6V7W9X8_MELEN</name>
<dbReference type="OrthoDB" id="5910227at2759"/>
<dbReference type="SMART" id="SM00088">
    <property type="entry name" value="PINT"/>
    <property type="match status" value="1"/>
</dbReference>
<evidence type="ECO:0000256" key="5">
    <source>
        <dbReference type="SAM" id="Coils"/>
    </source>
</evidence>
<dbReference type="EMBL" id="CAJEWN010000486">
    <property type="protein sequence ID" value="CAD2184003.1"/>
    <property type="molecule type" value="Genomic_DNA"/>
</dbReference>
<keyword evidence="3" id="KW-0963">Cytoplasm</keyword>
<evidence type="ECO:0000256" key="3">
    <source>
        <dbReference type="ARBA" id="ARBA00022490"/>
    </source>
</evidence>
<evidence type="ECO:0000256" key="2">
    <source>
        <dbReference type="ARBA" id="ARBA00004496"/>
    </source>
</evidence>
<dbReference type="AlphaFoldDB" id="A0A6V7W9X8"/>
<comment type="subcellular location">
    <subcellularLocation>
        <location evidence="2">Cytoplasm</location>
    </subcellularLocation>
    <subcellularLocation>
        <location evidence="1">Nucleus</location>
    </subcellularLocation>
</comment>
<proteinExistence type="predicted"/>
<dbReference type="InterPro" id="IPR000717">
    <property type="entry name" value="PCI_dom"/>
</dbReference>
<dbReference type="Pfam" id="PF01399">
    <property type="entry name" value="PCI"/>
    <property type="match status" value="1"/>
</dbReference>
<sequence>MRYRLRCQNASFTLSFFLIDFKTSRVSPCSLKISKKKFFKKIQRKKFSKKIFFSSLLPSYRTPSLNRNYYHYALVYIRLPHLIEKALEAKKDLVVVLENFLNDKIAVFSKDQNVGLMKVLINVSRENALKRLENIFVSLQLNDVCRLAHMPSNFNNDGSTITNVEQLILSLRLKNKINAQIDDLTQTVIFEEENNENKNEENIDEAMNEIIELSKVIRSFNDVIRLNPNFIEKGIQRSKSVGGGGCSTSMTVGGGNNGGAGGSNLRNDGIFGGIISGNEDEGFYLGGGGGMGSGGSGGGERGGGSP</sequence>
<evidence type="ECO:0000259" key="7">
    <source>
        <dbReference type="SMART" id="SM00088"/>
    </source>
</evidence>
<reference evidence="8 9" key="1">
    <citation type="submission" date="2020-08" db="EMBL/GenBank/DDBJ databases">
        <authorList>
            <person name="Koutsovoulos G."/>
            <person name="Danchin GJ E."/>
        </authorList>
    </citation>
    <scope>NUCLEOTIDE SEQUENCE [LARGE SCALE GENOMIC DNA]</scope>
</reference>
<keyword evidence="4" id="KW-0539">Nucleus</keyword>
<dbReference type="InterPro" id="IPR050756">
    <property type="entry name" value="CSN3"/>
</dbReference>
<evidence type="ECO:0000256" key="4">
    <source>
        <dbReference type="ARBA" id="ARBA00023242"/>
    </source>
</evidence>
<comment type="caution">
    <text evidence="8">The sequence shown here is derived from an EMBL/GenBank/DDBJ whole genome shotgun (WGS) entry which is preliminary data.</text>
</comment>
<evidence type="ECO:0000256" key="1">
    <source>
        <dbReference type="ARBA" id="ARBA00004123"/>
    </source>
</evidence>
<organism evidence="8 9">
    <name type="scientific">Meloidogyne enterolobii</name>
    <name type="common">Root-knot nematode worm</name>
    <name type="synonym">Meloidogyne mayaguensis</name>
    <dbReference type="NCBI Taxonomy" id="390850"/>
    <lineage>
        <taxon>Eukaryota</taxon>
        <taxon>Metazoa</taxon>
        <taxon>Ecdysozoa</taxon>
        <taxon>Nematoda</taxon>
        <taxon>Chromadorea</taxon>
        <taxon>Rhabditida</taxon>
        <taxon>Tylenchina</taxon>
        <taxon>Tylenchomorpha</taxon>
        <taxon>Tylenchoidea</taxon>
        <taxon>Meloidogynidae</taxon>
        <taxon>Meloidogyninae</taxon>
        <taxon>Meloidogyne</taxon>
    </lineage>
</organism>
<dbReference type="PANTHER" id="PTHR10758">
    <property type="entry name" value="26S PROTEASOME NON-ATPASE REGULATORY SUBUNIT 3/COP9 SIGNALOSOME COMPLEX SUBUNIT 3"/>
    <property type="match status" value="1"/>
</dbReference>
<dbReference type="GO" id="GO:0008180">
    <property type="term" value="C:COP9 signalosome"/>
    <property type="evidence" value="ECO:0007669"/>
    <property type="project" value="TreeGrafter"/>
</dbReference>
<accession>A0A6V7W9X8</accession>
<feature type="domain" description="PCI" evidence="7">
    <location>
        <begin position="115"/>
        <end position="213"/>
    </location>
</feature>
<keyword evidence="5" id="KW-0175">Coiled coil</keyword>
<dbReference type="GO" id="GO:0005737">
    <property type="term" value="C:cytoplasm"/>
    <property type="evidence" value="ECO:0007669"/>
    <property type="project" value="UniProtKB-SubCell"/>
</dbReference>
<dbReference type="Proteomes" id="UP000580250">
    <property type="component" value="Unassembled WGS sequence"/>
</dbReference>
<feature type="region of interest" description="Disordered" evidence="6">
    <location>
        <begin position="286"/>
        <end position="306"/>
    </location>
</feature>
<feature type="coiled-coil region" evidence="5">
    <location>
        <begin position="174"/>
        <end position="216"/>
    </location>
</feature>
<dbReference type="GO" id="GO:0006511">
    <property type="term" value="P:ubiquitin-dependent protein catabolic process"/>
    <property type="evidence" value="ECO:0007669"/>
    <property type="project" value="TreeGrafter"/>
</dbReference>
<dbReference type="PANTHER" id="PTHR10758:SF1">
    <property type="entry name" value="COP9 SIGNALOSOME COMPLEX SUBUNIT 3"/>
    <property type="match status" value="1"/>
</dbReference>